<proteinExistence type="predicted"/>
<evidence type="ECO:0008006" key="6">
    <source>
        <dbReference type="Google" id="ProtNLM"/>
    </source>
</evidence>
<sequence>MDFRLRIKSLSSEQIADFLAWARACDKKPTFFDGINWLDKNFGLSVPAIEVLLLLADAFSVTANQLGCRKNSGVSGSLELPGFGLPLAHMPAKQDRFPILIGDPEQDWAAATLLIREVCMLRLVEEITNKPEWWKKIREPNIATKWKDEALDIDWASYVRHGDFTTAMADSCINEIRKKADIYEQAGLVPVLDYSACIIKSDRLITEELRHELIAAVEALENVPEEEKDWHPGSNKQVLNLVHPSLCPLVYGRSRILLDKRIGVQDCLDYCGLGQAIPMPDCSELIKETTTGPRTNAVRIWGLHLPPPDRSVPFLSPKFQWLPCDVVLDNDGGVKIDSYINNLHPIKHTQLYPLIERFIAKALPAWDLAYRWPTEFRVQRLSTDDAQYVCQAQDICTSSDWGCSQSNRPLGDGEPPRLQHEEDDPDYERSERAELDNAWFNKTHPVPVPEPDEASAAHGRSRSGSRYYRLPASSTFNLSANHIKERGFFNGASRIQVIVKLANIQLTPDKPYYRGGSWHVEGQLNEHICATALFYYDNDNITESRLAFRTSANAEDLRMGLRYDQNDYYSIERTFAIRPRTPDDNIQEIGSILTREGRAIIFPNLYQHRVRPFGLADRSRPGHRKILALFLVDPAIPIISTANVPPQQRHWWLGEQHIMSSSLPRELNEMILDSADFPIDETEAKSLRDELMAERTVLQGDLDGKLREVGWNFCEH</sequence>
<evidence type="ECO:0000259" key="3">
    <source>
        <dbReference type="Pfam" id="PF21666"/>
    </source>
</evidence>
<name>A0A9P9D0M9_9HYPO</name>
<dbReference type="InterPro" id="IPR049207">
    <property type="entry name" value="DUF4246_N"/>
</dbReference>
<dbReference type="InterPro" id="IPR049192">
    <property type="entry name" value="DUF4246_C"/>
</dbReference>
<dbReference type="OrthoDB" id="415532at2759"/>
<organism evidence="4 5">
    <name type="scientific">Dactylonectria estremocensis</name>
    <dbReference type="NCBI Taxonomy" id="1079267"/>
    <lineage>
        <taxon>Eukaryota</taxon>
        <taxon>Fungi</taxon>
        <taxon>Dikarya</taxon>
        <taxon>Ascomycota</taxon>
        <taxon>Pezizomycotina</taxon>
        <taxon>Sordariomycetes</taxon>
        <taxon>Hypocreomycetidae</taxon>
        <taxon>Hypocreales</taxon>
        <taxon>Nectriaceae</taxon>
        <taxon>Dactylonectria</taxon>
    </lineage>
</organism>
<evidence type="ECO:0000259" key="2">
    <source>
        <dbReference type="Pfam" id="PF14033"/>
    </source>
</evidence>
<reference evidence="4" key="1">
    <citation type="journal article" date="2021" name="Nat. Commun.">
        <title>Genetic determinants of endophytism in the Arabidopsis root mycobiome.</title>
        <authorList>
            <person name="Mesny F."/>
            <person name="Miyauchi S."/>
            <person name="Thiergart T."/>
            <person name="Pickel B."/>
            <person name="Atanasova L."/>
            <person name="Karlsson M."/>
            <person name="Huettel B."/>
            <person name="Barry K.W."/>
            <person name="Haridas S."/>
            <person name="Chen C."/>
            <person name="Bauer D."/>
            <person name="Andreopoulos W."/>
            <person name="Pangilinan J."/>
            <person name="LaButti K."/>
            <person name="Riley R."/>
            <person name="Lipzen A."/>
            <person name="Clum A."/>
            <person name="Drula E."/>
            <person name="Henrissat B."/>
            <person name="Kohler A."/>
            <person name="Grigoriev I.V."/>
            <person name="Martin F.M."/>
            <person name="Hacquard S."/>
        </authorList>
    </citation>
    <scope>NUCLEOTIDE SEQUENCE</scope>
    <source>
        <strain evidence="4">MPI-CAGE-AT-0021</strain>
    </source>
</reference>
<evidence type="ECO:0000256" key="1">
    <source>
        <dbReference type="SAM" id="MobiDB-lite"/>
    </source>
</evidence>
<dbReference type="EMBL" id="JAGMUU010000062">
    <property type="protein sequence ID" value="KAH7110511.1"/>
    <property type="molecule type" value="Genomic_DNA"/>
</dbReference>
<feature type="region of interest" description="Disordered" evidence="1">
    <location>
        <begin position="406"/>
        <end position="462"/>
    </location>
</feature>
<dbReference type="Pfam" id="PF21666">
    <property type="entry name" value="DUF4246_N"/>
    <property type="match status" value="1"/>
</dbReference>
<dbReference type="AlphaFoldDB" id="A0A9P9D0M9"/>
<comment type="caution">
    <text evidence="4">The sequence shown here is derived from an EMBL/GenBank/DDBJ whole genome shotgun (WGS) entry which is preliminary data.</text>
</comment>
<accession>A0A9P9D0M9</accession>
<dbReference type="Pfam" id="PF14033">
    <property type="entry name" value="DUF4246"/>
    <property type="match status" value="1"/>
</dbReference>
<feature type="domain" description="DUF4246" evidence="2">
    <location>
        <begin position="167"/>
        <end position="653"/>
    </location>
</feature>
<keyword evidence="5" id="KW-1185">Reference proteome</keyword>
<feature type="domain" description="DUF4246" evidence="3">
    <location>
        <begin position="80"/>
        <end position="149"/>
    </location>
</feature>
<dbReference type="InterPro" id="IPR025340">
    <property type="entry name" value="DUF4246"/>
</dbReference>
<gene>
    <name evidence="4" type="ORF">B0J13DRAFT_489695</name>
</gene>
<dbReference type="Proteomes" id="UP000717696">
    <property type="component" value="Unassembled WGS sequence"/>
</dbReference>
<dbReference type="PANTHER" id="PTHR33119">
    <property type="entry name" value="IFI3P"/>
    <property type="match status" value="1"/>
</dbReference>
<dbReference type="PANTHER" id="PTHR33119:SF1">
    <property type="entry name" value="FE2OG DIOXYGENASE DOMAIN-CONTAINING PROTEIN"/>
    <property type="match status" value="1"/>
</dbReference>
<evidence type="ECO:0000313" key="5">
    <source>
        <dbReference type="Proteomes" id="UP000717696"/>
    </source>
</evidence>
<evidence type="ECO:0000313" key="4">
    <source>
        <dbReference type="EMBL" id="KAH7110511.1"/>
    </source>
</evidence>
<protein>
    <recommendedName>
        <fullName evidence="6">DUF1665 domain-containing protein</fullName>
    </recommendedName>
</protein>